<dbReference type="SUPFAM" id="SSF89550">
    <property type="entry name" value="PHP domain-like"/>
    <property type="match status" value="1"/>
</dbReference>
<dbReference type="Gene3D" id="3.20.20.140">
    <property type="entry name" value="Metal-dependent hydrolases"/>
    <property type="match status" value="1"/>
</dbReference>
<keyword evidence="8" id="KW-1185">Reference proteome</keyword>
<evidence type="ECO:0000313" key="8">
    <source>
        <dbReference type="Proteomes" id="UP000218887"/>
    </source>
</evidence>
<dbReference type="PANTHER" id="PTHR45867:SF3">
    <property type="entry name" value="ACID PHOSPHATASE TYPE 7"/>
    <property type="match status" value="1"/>
</dbReference>
<evidence type="ECO:0000256" key="3">
    <source>
        <dbReference type="SAM" id="SignalP"/>
    </source>
</evidence>
<dbReference type="OrthoDB" id="9809781at2"/>
<dbReference type="GO" id="GO:0046872">
    <property type="term" value="F:metal ion binding"/>
    <property type="evidence" value="ECO:0007669"/>
    <property type="project" value="InterPro"/>
</dbReference>
<dbReference type="SUPFAM" id="SSF49363">
    <property type="entry name" value="Purple acid phosphatase, N-terminal domain"/>
    <property type="match status" value="1"/>
</dbReference>
<evidence type="ECO:0000313" key="7">
    <source>
        <dbReference type="EMBL" id="PAV31229.1"/>
    </source>
</evidence>
<gene>
    <name evidence="7" type="ORF">CIL05_00810</name>
</gene>
<feature type="domain" description="GLUG" evidence="5">
    <location>
        <begin position="1108"/>
        <end position="1132"/>
    </location>
</feature>
<dbReference type="InterPro" id="IPR029052">
    <property type="entry name" value="Metallo-depent_PP-like"/>
</dbReference>
<dbReference type="Pfam" id="PF16656">
    <property type="entry name" value="Pur_ac_phosph_N"/>
    <property type="match status" value="1"/>
</dbReference>
<name>A0A2A2IHG8_9BACI</name>
<evidence type="ECO:0000256" key="1">
    <source>
        <dbReference type="ARBA" id="ARBA00022729"/>
    </source>
</evidence>
<sequence>MKSKSRKRVYKFVSLLCIIAFFVQIIPAQAFAQNGNLGAGERKITDDNRAEYLKMKLYTGELHAHTSISDGVLMPSDAFDHVQENTDLDFFGTTEHDVTYDISSGNGFLKKYQDSYSDEYKIVREQHDEYNSKEFVTVPGTEVTWYDNAGHVNLFNTEWFPRTYGKGATGQFGMGDLKYDLPTFYGRVAEDPDAIVQFNHPAGSKGDFFGFSHFNGDIDDNITLFEYKASSYFDKYIEALDQGWHLSPTYGGDEHSATWATSSTALTGLWTKKLNRKNIYDAMKNRRTYATFDENFEFAYSANGEILGSILPGKTEKLDINITLNDPDTEDLIDHVTIHTNNGEIVEEYTDINSNEFELNETISGTDGDYFFVRVFQTDGDEIIGAPIWVGDVTKGTDFAPEIEINKKPKLPKKVKLGETVKIPQAKVTDDSGETPAVTIDVFDSKGLVEVTDNRFTIEEYGEYFVRYYATDSAGNSRVELIPIEVKDNKLVAEKVLNEFLPVVNVGEREDEVGITLVTDKALDKAFVQYKKANEDKWKKAEVVKTKVSYFESAYGEDIDSSNYRILASHEADLTGLELGTTYQYRYGLKKNGPWGETYTFDTAPATDDTTIYLMGDLQVPDRDKESYELFTNMLDVLQQKKPDGELMVQVGDIVDAAGSTEVWNDVFNYIYKDLGLLSANMIGNHELIQDSDASSFRNFFNLPENGGGTEKEGNYSFDYGNVHIAVLNSLDLNEEQLDWLEEDMRATDKKWKVVMGHFPYYGGSHSDDPGMSADRARVTKKMQQLGVSLYIGGHDHVYKRTTIRDGEMNNSEEAMKLGTTFITMGSSGPKFYDNEIYDWDHVVYDENVQTGAILEADNDSLTWKTYNKEGNLIDEFTLTPPERYIELTSIDVEDGAFKGIGILNYENSIDQVAVMGAVYDETGTELIDSQVKEVELEHLGREQVIEYDEPLVFDDQNTVKLFVWDNLTDKNEVFPETIVREAMDGEGTAENPYQIDSLGDFGKIQYYPDKHYQLTADIVGNQDILKAIGSPEIPFTGVFDGNGHYITGIEITSEVGGAGLFGINNGTIKNVAILDANINAGRSDAGILADVNNGIIENSYTTGNITGTSNVGGLVGYSDGSVRNSYSTANVKATSKQSGGLIGITNRGSLTENVYATGSVTSGLSNSGGISGYSYNNTVIQNSAALNPSVITTSAANRIVARMLAGEQATLVNNIANEEMMVSKEGRTEADPNNEKGESKSQEQLKEQGTYEERLGWDFENVWTWDEVAQRPVLMANREDTENSGGGTPSLEQDENGSYMIQTIADLQEISRFPNENFILQNDLDFENQPVKQLVADIPFMGVFDGNGKKLKNFTSNYGALFHLNAGTIINTAMVNVDVTGETGAPQTGVLVNVNSGTVGSSYSTGTVTGENTVGGLIGYSNAIVRNSFSNTDVTATEKQAGGLIGITNSGSLTENSFATGNVTANHSNAGGITGYAYNETVVKNNIALNPSVKAPISANRVVARVLSGDTAILENNYAFEDMVVEVEGITKESPSNEKGLGKTQAEIESIGTYRDGLDWDFQTIWEWDEENNRPVLQMNGLVEDPDQPGEPGEEPALEKDANGFYMIEKIEDLQEMNKYPAENYILAADLDFTEISAPKPIEVFSGVLDGNGKRILNYQSNSGGLITVNEGTLKNMAMVDAEISAKKNNVGILADTNNGMIENSYSTGEIAGNSTVGGLVGYSNGTVKNSYSTADVMAIARQSGGLIGITNSGSTTENNYAVGSVSSGLSNSGGLSGYAYNDTVIQNNAALNPVVNTISAANRIVARVRAGHEATLINNIANRNMIVSREGVTEASSSNEKGLGQNPEVLKAQAVFEEDLGWDFENVWAWDETVKRPVLISTREAIENDEGGAPSLEQDENGYYMIKTVEDLQVISSFPNENYRLENDLDLAGLQVKPIASNQPFMGIFDGNGKTISNFTSNSGGLFHIIGGTIKNIAMENANVNELHGAPQTGILVNLNSGTVEQSNTSGSIAGDNTVGGLIGTSDGVVRNSYSKADVTANSNQAGGLVGITNPGSITEDSYAEGAVVAENSNAGGITSYAYTGAVIRNTVALNPSVMTPSNANRIVGKVLSGDSATLENNLAFAEMVVDVEAVSTESPSNEKGLGVSLEEIETRDLYEQTLGWNFETIWVWDGSENRPVLR</sequence>
<dbReference type="Gene3D" id="2.160.20.110">
    <property type="match status" value="4"/>
</dbReference>
<comment type="caution">
    <text evidence="7">The sequence shown here is derived from an EMBL/GenBank/DDBJ whole genome shotgun (WGS) entry which is preliminary data.</text>
</comment>
<dbReference type="SUPFAM" id="SSF56300">
    <property type="entry name" value="Metallo-dependent phosphatases"/>
    <property type="match status" value="1"/>
</dbReference>
<evidence type="ECO:0000259" key="5">
    <source>
        <dbReference type="Pfam" id="PF07581"/>
    </source>
</evidence>
<feature type="signal peptide" evidence="3">
    <location>
        <begin position="1"/>
        <end position="32"/>
    </location>
</feature>
<organism evidence="7 8">
    <name type="scientific">Virgibacillus profundi</name>
    <dbReference type="NCBI Taxonomy" id="2024555"/>
    <lineage>
        <taxon>Bacteria</taxon>
        <taxon>Bacillati</taxon>
        <taxon>Bacillota</taxon>
        <taxon>Bacilli</taxon>
        <taxon>Bacillales</taxon>
        <taxon>Bacillaceae</taxon>
        <taxon>Virgibacillus</taxon>
    </lineage>
</organism>
<dbReference type="Pfam" id="PF00149">
    <property type="entry name" value="Metallophos"/>
    <property type="match status" value="1"/>
</dbReference>
<feature type="domain" description="Calcineurin-like phosphoesterase" evidence="4">
    <location>
        <begin position="611"/>
        <end position="799"/>
    </location>
</feature>
<feature type="region of interest" description="Disordered" evidence="2">
    <location>
        <begin position="1224"/>
        <end position="1250"/>
    </location>
</feature>
<reference evidence="7 8" key="1">
    <citation type="submission" date="2017-08" db="EMBL/GenBank/DDBJ databases">
        <title>Virgibacillus indicus sp. nov. and Virgibacillus profoundi sp. nov, two moderately halophilic bacteria isolated from marine sediment by using the Microfluidic Streak Plate.</title>
        <authorList>
            <person name="Xu B."/>
            <person name="Hu B."/>
            <person name="Wang J."/>
            <person name="Zhu Y."/>
            <person name="Huang L."/>
            <person name="Du W."/>
            <person name="Huang Y."/>
        </authorList>
    </citation>
    <scope>NUCLEOTIDE SEQUENCE [LARGE SCALE GENOMIC DNA]</scope>
    <source>
        <strain evidence="7 8">IO3-P3-H5</strain>
    </source>
</reference>
<dbReference type="RefSeq" id="WP_095653600.1">
    <property type="nucleotide sequence ID" value="NZ_NPOA01000001.1"/>
</dbReference>
<feature type="domain" description="Purple acid phosphatase N-terminal" evidence="6">
    <location>
        <begin position="505"/>
        <end position="603"/>
    </location>
</feature>
<dbReference type="GO" id="GO:0003993">
    <property type="term" value="F:acid phosphatase activity"/>
    <property type="evidence" value="ECO:0007669"/>
    <property type="project" value="InterPro"/>
</dbReference>
<dbReference type="InterPro" id="IPR011493">
    <property type="entry name" value="GLUG"/>
</dbReference>
<evidence type="ECO:0000259" key="4">
    <source>
        <dbReference type="Pfam" id="PF00149"/>
    </source>
</evidence>
<protein>
    <submittedName>
        <fullName evidence="7">Metallophosphoesterase</fullName>
    </submittedName>
</protein>
<keyword evidence="1 3" id="KW-0732">Signal</keyword>
<evidence type="ECO:0000259" key="6">
    <source>
        <dbReference type="Pfam" id="PF16656"/>
    </source>
</evidence>
<dbReference type="NCBIfam" id="NF038032">
    <property type="entry name" value="CehA_McbA_metalo"/>
    <property type="match status" value="1"/>
</dbReference>
<evidence type="ECO:0000256" key="2">
    <source>
        <dbReference type="SAM" id="MobiDB-lite"/>
    </source>
</evidence>
<dbReference type="InterPro" id="IPR008963">
    <property type="entry name" value="Purple_acid_Pase-like_N"/>
</dbReference>
<dbReference type="Gene3D" id="2.60.40.380">
    <property type="entry name" value="Purple acid phosphatase-like, N-terminal"/>
    <property type="match status" value="1"/>
</dbReference>
<dbReference type="Gene3D" id="3.60.21.10">
    <property type="match status" value="1"/>
</dbReference>
<feature type="chain" id="PRO_5012177814" evidence="3">
    <location>
        <begin position="33"/>
        <end position="2185"/>
    </location>
</feature>
<dbReference type="Proteomes" id="UP000218887">
    <property type="component" value="Unassembled WGS sequence"/>
</dbReference>
<dbReference type="InterPro" id="IPR015914">
    <property type="entry name" value="PAPs_N"/>
</dbReference>
<accession>A0A2A2IHG8</accession>
<dbReference type="InterPro" id="IPR016195">
    <property type="entry name" value="Pol/histidinol_Pase-like"/>
</dbReference>
<dbReference type="PANTHER" id="PTHR45867">
    <property type="entry name" value="PURPLE ACID PHOSPHATASE"/>
    <property type="match status" value="1"/>
</dbReference>
<dbReference type="InterPro" id="IPR004843">
    <property type="entry name" value="Calcineurin-like_PHP"/>
</dbReference>
<dbReference type="Pfam" id="PF07581">
    <property type="entry name" value="Glug"/>
    <property type="match status" value="2"/>
</dbReference>
<feature type="domain" description="GLUG" evidence="5">
    <location>
        <begin position="1714"/>
        <end position="1738"/>
    </location>
</feature>
<dbReference type="EMBL" id="NPOA01000001">
    <property type="protein sequence ID" value="PAV31229.1"/>
    <property type="molecule type" value="Genomic_DNA"/>
</dbReference>
<proteinExistence type="predicted"/>